<sequence>MAIAQSLGRIATTLVAIIRTRMELAAVEMEEESLRFLAYLALGLLAMLCMAITILLLVFLILVLFWDSYRIASIIVSAAVFAALGVAIVLGVRHHFRHKPKLLSFTLAELNKDLDSMQALGRIR</sequence>
<feature type="transmembrane region" description="Helical" evidence="1">
    <location>
        <begin position="36"/>
        <end position="65"/>
    </location>
</feature>
<proteinExistence type="predicted"/>
<dbReference type="Pfam" id="PF07332">
    <property type="entry name" value="Phage_holin_3_6"/>
    <property type="match status" value="1"/>
</dbReference>
<name>W0V8J5_9BURK</name>
<keyword evidence="1" id="KW-0472">Membrane</keyword>
<keyword evidence="1" id="KW-0812">Transmembrane</keyword>
<feature type="transmembrane region" description="Helical" evidence="1">
    <location>
        <begin position="71"/>
        <end position="92"/>
    </location>
</feature>
<dbReference type="PATRIC" id="fig|1349767.4.peg.1174"/>
<protein>
    <submittedName>
        <fullName evidence="2">Protein</fullName>
    </submittedName>
</protein>
<dbReference type="KEGG" id="jag:GJA_4537"/>
<organism evidence="2 3">
    <name type="scientific">Janthinobacterium agaricidamnosum NBRC 102515 = DSM 9628</name>
    <dbReference type="NCBI Taxonomy" id="1349767"/>
    <lineage>
        <taxon>Bacteria</taxon>
        <taxon>Pseudomonadati</taxon>
        <taxon>Pseudomonadota</taxon>
        <taxon>Betaproteobacteria</taxon>
        <taxon>Burkholderiales</taxon>
        <taxon>Oxalobacteraceae</taxon>
        <taxon>Janthinobacterium</taxon>
    </lineage>
</organism>
<dbReference type="RefSeq" id="WP_038496184.1">
    <property type="nucleotide sequence ID" value="NZ_BCTH01000022.1"/>
</dbReference>
<dbReference type="EMBL" id="HG322949">
    <property type="protein sequence ID" value="CDG85144.1"/>
    <property type="molecule type" value="Genomic_DNA"/>
</dbReference>
<reference evidence="2 3" key="1">
    <citation type="journal article" date="2015" name="Genome Announc.">
        <title>Genome Sequence of Mushroom Soft-Rot Pathogen Janthinobacterium agaricidamnosum.</title>
        <authorList>
            <person name="Graupner K."/>
            <person name="Lackner G."/>
            <person name="Hertweck C."/>
        </authorList>
    </citation>
    <scope>NUCLEOTIDE SEQUENCE [LARGE SCALE GENOMIC DNA]</scope>
    <source>
        <strain evidence="3">NBRC 102515 / DSM 9628</strain>
    </source>
</reference>
<evidence type="ECO:0000313" key="3">
    <source>
        <dbReference type="Proteomes" id="UP000027604"/>
    </source>
</evidence>
<evidence type="ECO:0000313" key="2">
    <source>
        <dbReference type="EMBL" id="CDG85144.1"/>
    </source>
</evidence>
<dbReference type="InterPro" id="IPR009937">
    <property type="entry name" value="Phage_holin_3_6"/>
</dbReference>
<keyword evidence="1" id="KW-1133">Transmembrane helix</keyword>
<dbReference type="eggNOG" id="COG5393">
    <property type="taxonomic scope" value="Bacteria"/>
</dbReference>
<dbReference type="AlphaFoldDB" id="W0V8J5"/>
<dbReference type="HOGENOM" id="CLU_136851_2_2_4"/>
<dbReference type="Proteomes" id="UP000027604">
    <property type="component" value="Chromosome I"/>
</dbReference>
<keyword evidence="3" id="KW-1185">Reference proteome</keyword>
<accession>W0V8J5</accession>
<evidence type="ECO:0000256" key="1">
    <source>
        <dbReference type="SAM" id="Phobius"/>
    </source>
</evidence>
<gene>
    <name evidence="2" type="ORF">GJA_4537</name>
</gene>
<dbReference type="STRING" id="1349767.GJA_4537"/>